<comment type="caution">
    <text evidence="1">The sequence shown here is derived from an EMBL/GenBank/DDBJ whole genome shotgun (WGS) entry which is preliminary data.</text>
</comment>
<dbReference type="Proteomes" id="UP000183155">
    <property type="component" value="Unassembled WGS sequence"/>
</dbReference>
<evidence type="ECO:0000313" key="2">
    <source>
        <dbReference type="Proteomes" id="UP000183155"/>
    </source>
</evidence>
<evidence type="ECO:0000313" key="1">
    <source>
        <dbReference type="EMBL" id="SEB91916.1"/>
    </source>
</evidence>
<name>A0A1H4N9A8_PSETA</name>
<proteinExistence type="predicted"/>
<organism evidence="1 2">
    <name type="scientific">Pseudomonas taetrolens</name>
    <dbReference type="NCBI Taxonomy" id="47884"/>
    <lineage>
        <taxon>Bacteria</taxon>
        <taxon>Pseudomonadati</taxon>
        <taxon>Pseudomonadota</taxon>
        <taxon>Gammaproteobacteria</taxon>
        <taxon>Pseudomonadales</taxon>
        <taxon>Pseudomonadaceae</taxon>
        <taxon>Pseudomonas</taxon>
    </lineage>
</organism>
<accession>A0A1H4N9A8</accession>
<protein>
    <submittedName>
        <fullName evidence="1">Uncharacterized protein</fullName>
    </submittedName>
</protein>
<keyword evidence="2" id="KW-1185">Reference proteome</keyword>
<gene>
    <name evidence="1" type="ORF">SAMN04490203_1441</name>
</gene>
<sequence>MRRGEGNWHEAMENAVESVVNEINDIKRFQQYCERDKNIAMMMQMAEKQMMHSTSYTNLILVAGGSPHLGSERPLRSVASFLTDLYRLPMVNRFLIPL</sequence>
<reference evidence="1 2" key="1">
    <citation type="submission" date="2016-10" db="EMBL/GenBank/DDBJ databases">
        <authorList>
            <person name="Varghese N."/>
            <person name="Submissions S."/>
        </authorList>
    </citation>
    <scope>NUCLEOTIDE SEQUENCE [LARGE SCALE GENOMIC DNA]</scope>
    <source>
        <strain evidence="1 2">BS3652</strain>
    </source>
</reference>
<dbReference type="EMBL" id="FNRS01000001">
    <property type="protein sequence ID" value="SEB91916.1"/>
    <property type="molecule type" value="Genomic_DNA"/>
</dbReference>